<gene>
    <name evidence="1" type="ORF">KEG57_48275</name>
</gene>
<dbReference type="AlphaFoldDB" id="A0A9X3XFB9"/>
<dbReference type="RefSeq" id="WP_272428631.1">
    <property type="nucleotide sequence ID" value="NZ_JAGTJJ010000071.1"/>
</dbReference>
<sequence length="93" mass="10026">MAKAATVLVLDDVGDGLDGAPEGSGWIPEKITGTRDVIDYRHKEPRLRTIVTPWLSEKKMAAYYGGGTAKRVYREAAVVRVGPQEGARDGGRA</sequence>
<organism evidence="1 2">
    <name type="scientific">Polyangium jinanense</name>
    <dbReference type="NCBI Taxonomy" id="2829994"/>
    <lineage>
        <taxon>Bacteria</taxon>
        <taxon>Pseudomonadati</taxon>
        <taxon>Myxococcota</taxon>
        <taxon>Polyangia</taxon>
        <taxon>Polyangiales</taxon>
        <taxon>Polyangiaceae</taxon>
        <taxon>Polyangium</taxon>
    </lineage>
</organism>
<keyword evidence="2" id="KW-1185">Reference proteome</keyword>
<proteinExistence type="predicted"/>
<evidence type="ECO:0000313" key="2">
    <source>
        <dbReference type="Proteomes" id="UP001151081"/>
    </source>
</evidence>
<dbReference type="EMBL" id="JAGTJJ010000071">
    <property type="protein sequence ID" value="MDC3988360.1"/>
    <property type="molecule type" value="Genomic_DNA"/>
</dbReference>
<reference evidence="1 2" key="1">
    <citation type="submission" date="2021-04" db="EMBL/GenBank/DDBJ databases">
        <title>Genome analysis of Polyangium sp.</title>
        <authorList>
            <person name="Li Y."/>
            <person name="Wang J."/>
        </authorList>
    </citation>
    <scope>NUCLEOTIDE SEQUENCE [LARGE SCALE GENOMIC DNA]</scope>
    <source>
        <strain evidence="1 2">SDU14</strain>
    </source>
</reference>
<dbReference type="Proteomes" id="UP001151081">
    <property type="component" value="Unassembled WGS sequence"/>
</dbReference>
<comment type="caution">
    <text evidence="1">The sequence shown here is derived from an EMBL/GenBank/DDBJ whole genome shotgun (WGS) entry which is preliminary data.</text>
</comment>
<name>A0A9X3XFB9_9BACT</name>
<accession>A0A9X3XFB9</accession>
<evidence type="ECO:0000313" key="1">
    <source>
        <dbReference type="EMBL" id="MDC3988360.1"/>
    </source>
</evidence>
<protein>
    <submittedName>
        <fullName evidence="1">Uncharacterized protein</fullName>
    </submittedName>
</protein>